<dbReference type="EMBL" id="FNQV01000014">
    <property type="protein sequence ID" value="SEA64718.1"/>
    <property type="molecule type" value="Genomic_DNA"/>
</dbReference>
<dbReference type="PROSITE" id="PS50949">
    <property type="entry name" value="HTH_GNTR"/>
    <property type="match status" value="1"/>
</dbReference>
<dbReference type="Gene3D" id="1.10.10.10">
    <property type="entry name" value="Winged helix-like DNA-binding domain superfamily/Winged helix DNA-binding domain"/>
    <property type="match status" value="1"/>
</dbReference>
<evidence type="ECO:0000256" key="2">
    <source>
        <dbReference type="ARBA" id="ARBA00023125"/>
    </source>
</evidence>
<dbReference type="RefSeq" id="WP_092565602.1">
    <property type="nucleotide sequence ID" value="NZ_FNQV01000014.1"/>
</dbReference>
<keyword evidence="6" id="KW-1185">Reference proteome</keyword>
<organism evidence="5 6">
    <name type="scientific">Bowdeniella nasicola</name>
    <dbReference type="NCBI Taxonomy" id="208480"/>
    <lineage>
        <taxon>Bacteria</taxon>
        <taxon>Bacillati</taxon>
        <taxon>Actinomycetota</taxon>
        <taxon>Actinomycetes</taxon>
        <taxon>Actinomycetales</taxon>
        <taxon>Actinomycetaceae</taxon>
        <taxon>Bowdeniella</taxon>
    </lineage>
</organism>
<dbReference type="SMART" id="SM00345">
    <property type="entry name" value="HTH_GNTR"/>
    <property type="match status" value="1"/>
</dbReference>
<proteinExistence type="predicted"/>
<dbReference type="CDD" id="cd07377">
    <property type="entry name" value="WHTH_GntR"/>
    <property type="match status" value="1"/>
</dbReference>
<keyword evidence="1" id="KW-0805">Transcription regulation</keyword>
<dbReference type="PANTHER" id="PTHR38445">
    <property type="entry name" value="HTH-TYPE TRANSCRIPTIONAL REPRESSOR YTRA"/>
    <property type="match status" value="1"/>
</dbReference>
<gene>
    <name evidence="5" type="ORF">SAMN02910418_02068</name>
</gene>
<dbReference type="InterPro" id="IPR036390">
    <property type="entry name" value="WH_DNA-bd_sf"/>
</dbReference>
<dbReference type="Pfam" id="PF00392">
    <property type="entry name" value="GntR"/>
    <property type="match status" value="1"/>
</dbReference>
<evidence type="ECO:0000313" key="5">
    <source>
        <dbReference type="EMBL" id="SEA64718.1"/>
    </source>
</evidence>
<evidence type="ECO:0000259" key="4">
    <source>
        <dbReference type="PROSITE" id="PS50949"/>
    </source>
</evidence>
<keyword evidence="2 5" id="KW-0238">DNA-binding</keyword>
<dbReference type="Proteomes" id="UP000199288">
    <property type="component" value="Unassembled WGS sequence"/>
</dbReference>
<feature type="domain" description="HTH gntR-type" evidence="4">
    <location>
        <begin position="7"/>
        <end position="75"/>
    </location>
</feature>
<dbReference type="GO" id="GO:0003677">
    <property type="term" value="F:DNA binding"/>
    <property type="evidence" value="ECO:0007669"/>
    <property type="project" value="UniProtKB-KW"/>
</dbReference>
<sequence length="129" mass="14129">MDFSGPEPIYLQIAQDIREQILAGVLCAGDQVMSTTEYATTYRINPATAAKAFSILEAEGIVYKQRGIGVFVASGAYQMLLARRQATFESDVVRPFANDIVQLGLDVEEVLDAVREAVATRQGSIEERL</sequence>
<dbReference type="PANTHER" id="PTHR38445:SF10">
    <property type="entry name" value="GNTR-FAMILY TRANSCRIPTIONAL REGULATOR"/>
    <property type="match status" value="1"/>
</dbReference>
<accession>A0A1H4CWI3</accession>
<evidence type="ECO:0000256" key="3">
    <source>
        <dbReference type="ARBA" id="ARBA00023163"/>
    </source>
</evidence>
<dbReference type="GO" id="GO:0003700">
    <property type="term" value="F:DNA-binding transcription factor activity"/>
    <property type="evidence" value="ECO:0007669"/>
    <property type="project" value="InterPro"/>
</dbReference>
<dbReference type="SUPFAM" id="SSF46785">
    <property type="entry name" value="Winged helix' DNA-binding domain"/>
    <property type="match status" value="1"/>
</dbReference>
<evidence type="ECO:0000313" key="6">
    <source>
        <dbReference type="Proteomes" id="UP000199288"/>
    </source>
</evidence>
<dbReference type="OrthoDB" id="162505at2"/>
<name>A0A1H4CWI3_9ACTO</name>
<dbReference type="InterPro" id="IPR000524">
    <property type="entry name" value="Tscrpt_reg_HTH_GntR"/>
</dbReference>
<reference evidence="6" key="1">
    <citation type="submission" date="2016-10" db="EMBL/GenBank/DDBJ databases">
        <authorList>
            <person name="Varghese N."/>
            <person name="Submissions S."/>
        </authorList>
    </citation>
    <scope>NUCLEOTIDE SEQUENCE [LARGE SCALE GENOMIC DNA]</scope>
    <source>
        <strain evidence="6">KPR-1</strain>
    </source>
</reference>
<evidence type="ECO:0000256" key="1">
    <source>
        <dbReference type="ARBA" id="ARBA00023015"/>
    </source>
</evidence>
<dbReference type="InterPro" id="IPR036388">
    <property type="entry name" value="WH-like_DNA-bd_sf"/>
</dbReference>
<dbReference type="AlphaFoldDB" id="A0A1H4CWI3"/>
<keyword evidence="3" id="KW-0804">Transcription</keyword>
<protein>
    <submittedName>
        <fullName evidence="5">DNA-binding transcriptional regulator YhcF, GntR family</fullName>
    </submittedName>
</protein>